<feature type="compositionally biased region" description="Acidic residues" evidence="10">
    <location>
        <begin position="337"/>
        <end position="348"/>
    </location>
</feature>
<proteinExistence type="predicted"/>
<dbReference type="GO" id="GO:0061630">
    <property type="term" value="F:ubiquitin protein ligase activity"/>
    <property type="evidence" value="ECO:0007669"/>
    <property type="project" value="TreeGrafter"/>
</dbReference>
<dbReference type="InterPro" id="IPR052583">
    <property type="entry name" value="ATP-helicase/E3_Ub-Ligase"/>
</dbReference>
<dbReference type="GO" id="GO:0016787">
    <property type="term" value="F:hydrolase activity"/>
    <property type="evidence" value="ECO:0007669"/>
    <property type="project" value="UniProtKB-KW"/>
</dbReference>
<evidence type="ECO:0000313" key="14">
    <source>
        <dbReference type="Proteomes" id="UP001174691"/>
    </source>
</evidence>
<dbReference type="SUPFAM" id="SSF57850">
    <property type="entry name" value="RING/U-box"/>
    <property type="match status" value="1"/>
</dbReference>
<dbReference type="EC" id="5.2.1.8" evidence="1"/>
<feature type="domain" description="RING-type" evidence="11">
    <location>
        <begin position="719"/>
        <end position="757"/>
    </location>
</feature>
<dbReference type="GO" id="GO:0005634">
    <property type="term" value="C:nucleus"/>
    <property type="evidence" value="ECO:0007669"/>
    <property type="project" value="TreeGrafter"/>
</dbReference>
<dbReference type="GO" id="GO:0008270">
    <property type="term" value="F:zinc ion binding"/>
    <property type="evidence" value="ECO:0007669"/>
    <property type="project" value="UniProtKB-KW"/>
</dbReference>
<evidence type="ECO:0000256" key="3">
    <source>
        <dbReference type="ARBA" id="ARBA00022741"/>
    </source>
</evidence>
<dbReference type="Gene3D" id="3.30.40.10">
    <property type="entry name" value="Zinc/RING finger domain, C3HC4 (zinc finger)"/>
    <property type="match status" value="1"/>
</dbReference>
<evidence type="ECO:0000256" key="9">
    <source>
        <dbReference type="PROSITE-ProRule" id="PRU00175"/>
    </source>
</evidence>
<dbReference type="GO" id="GO:0003755">
    <property type="term" value="F:peptidyl-prolyl cis-trans isomerase activity"/>
    <property type="evidence" value="ECO:0007669"/>
    <property type="project" value="UniProtKB-KW"/>
</dbReference>
<protein>
    <recommendedName>
        <fullName evidence="1">peptidylprolyl isomerase</fullName>
        <ecNumber evidence="1">5.2.1.8</ecNumber>
    </recommendedName>
</protein>
<dbReference type="Gene3D" id="3.40.50.300">
    <property type="entry name" value="P-loop containing nucleotide triphosphate hydrolases"/>
    <property type="match status" value="1"/>
</dbReference>
<evidence type="ECO:0000256" key="2">
    <source>
        <dbReference type="ARBA" id="ARBA00022723"/>
    </source>
</evidence>
<keyword evidence="6" id="KW-0862">Zinc</keyword>
<keyword evidence="5" id="KW-0378">Hydrolase</keyword>
<dbReference type="PANTHER" id="PTHR45865:SF1">
    <property type="entry name" value="E3 UBIQUITIN-PROTEIN LIGASE SHPRH"/>
    <property type="match status" value="1"/>
</dbReference>
<evidence type="ECO:0000256" key="5">
    <source>
        <dbReference type="ARBA" id="ARBA00022801"/>
    </source>
</evidence>
<organism evidence="13 14">
    <name type="scientific">Coniochaeta hoffmannii</name>
    <dbReference type="NCBI Taxonomy" id="91930"/>
    <lineage>
        <taxon>Eukaryota</taxon>
        <taxon>Fungi</taxon>
        <taxon>Dikarya</taxon>
        <taxon>Ascomycota</taxon>
        <taxon>Pezizomycotina</taxon>
        <taxon>Sordariomycetes</taxon>
        <taxon>Sordariomycetidae</taxon>
        <taxon>Coniochaetales</taxon>
        <taxon>Coniochaetaceae</taxon>
        <taxon>Coniochaeta</taxon>
    </lineage>
</organism>
<dbReference type="InterPro" id="IPR001841">
    <property type="entry name" value="Znf_RING"/>
</dbReference>
<dbReference type="SMART" id="SM00184">
    <property type="entry name" value="RING"/>
    <property type="match status" value="1"/>
</dbReference>
<reference evidence="13" key="1">
    <citation type="submission" date="2022-07" db="EMBL/GenBank/DDBJ databases">
        <title>Fungi with potential for degradation of polypropylene.</title>
        <authorList>
            <person name="Gostincar C."/>
        </authorList>
    </citation>
    <scope>NUCLEOTIDE SEQUENCE</scope>
    <source>
        <strain evidence="13">EXF-13287</strain>
    </source>
</reference>
<dbReference type="Pfam" id="PF00176">
    <property type="entry name" value="SNF2-rel_dom"/>
    <property type="match status" value="1"/>
</dbReference>
<dbReference type="GO" id="GO:0006974">
    <property type="term" value="P:DNA damage response"/>
    <property type="evidence" value="ECO:0007669"/>
    <property type="project" value="TreeGrafter"/>
</dbReference>
<keyword evidence="7" id="KW-0067">ATP-binding</keyword>
<dbReference type="PROSITE" id="PS50089">
    <property type="entry name" value="ZF_RING_2"/>
    <property type="match status" value="1"/>
</dbReference>
<keyword evidence="2" id="KW-0479">Metal-binding</keyword>
<dbReference type="EMBL" id="JANBVN010000088">
    <property type="protein sequence ID" value="KAJ9145612.1"/>
    <property type="molecule type" value="Genomic_DNA"/>
</dbReference>
<evidence type="ECO:0000313" key="13">
    <source>
        <dbReference type="EMBL" id="KAJ9145612.1"/>
    </source>
</evidence>
<evidence type="ECO:0000259" key="12">
    <source>
        <dbReference type="PROSITE" id="PS51194"/>
    </source>
</evidence>
<dbReference type="InterPro" id="IPR027417">
    <property type="entry name" value="P-loop_NTPase"/>
</dbReference>
<dbReference type="InterPro" id="IPR001650">
    <property type="entry name" value="Helicase_C-like"/>
</dbReference>
<dbReference type="GO" id="GO:0000209">
    <property type="term" value="P:protein polyubiquitination"/>
    <property type="evidence" value="ECO:0007669"/>
    <property type="project" value="TreeGrafter"/>
</dbReference>
<sequence length="1058" mass="119322">MHYHGLPPMASGKRDEEAMIGELVRHDVVVTTYDVLRAELHAAMDPPARSMRREATYDRARSPLVEVSWWRVCIDEAQMVESRQSNVAVMARLIPRVNAWAITGTPVKDNLKDDLRGLLAFLRYEPYASDNEVWKRLFSREQRYFQEIFHLICLRHTKSQVRSEIELPPQKRYVITMPFSAVEEQNYNNMFEMFAHSCGLDPAGNPLGNNWDPEDPATQQAMRVALDQLRQAVLQPGPAIGRRLGRKEGPLRTLADVLDAMLEQSESKVRTLQRSLFSLQLTRGQVLATLGKTHDALGVWQDVLKKNAAVVEECRQQLREEIALARGLAKDDADAASSDDDSADDEELVSQRVSEARRRLRHSLEVQHKAVFFCGNAYFSIKSDAEQTPPESDEFQKLEKLETESYDSAKAIRKEILQESQGKAKKLMDKLAANASKQNFAVIPELESIDEKGIESRRIVDAFEHLCAILDEQADVLDEWREHVIQLLLRSLVDEETDEITGEEYEQSTKLSEEILVYVQALKTVLADRYQILSGQTNFLIEHEYKGAVRMAAEGDGPCPEKLLELFKVRDELRPDFDEGDELSSLRGVIAALRNLSTKLQQEAGSGSSRSATELAIVTHQLKLVQKRLTDQSKAITSMEKEADAFTNTMNARIEFYRQLQAVSDMVADYEGNKSEQGLENVLQQEDVARNGLSVAQGRHRYLIHLKEAESKSDEARLCVICRETFEIGVLTPCGHQFCKACITQWLAAHHNCPTCKLHLSRNSLYDITLKPQELKVHREDSNTGAKQLQPVTPSKKTGIYAEFNPEQLAQIKNIDLEGPSYTTKVSNLLRHILWLREHDPGAKAIVFSQYKDFLDVLGSAFENYRIGYTSFDKAKGISSFRDDPGVEVFLLHARAHSSGLNLVNASHVFLCEPLLNTALELQAIARVDRIGQQHETTVWLYIVEGTVEESIYNLSVQRRMEHMGRNLTGKSKESTPELLDVNLEVANSLEMQQASLSRLMGKGRISGEVVGKDDLWQCLFGDKPLAGRGTRARNEVEPWLAPYMAGAAAEERRAGGV</sequence>
<evidence type="ECO:0000256" key="10">
    <source>
        <dbReference type="SAM" id="MobiDB-lite"/>
    </source>
</evidence>
<evidence type="ECO:0000256" key="7">
    <source>
        <dbReference type="ARBA" id="ARBA00022840"/>
    </source>
</evidence>
<dbReference type="Pfam" id="PF13923">
    <property type="entry name" value="zf-C3HC4_2"/>
    <property type="match status" value="1"/>
</dbReference>
<dbReference type="Gene3D" id="3.40.50.10810">
    <property type="entry name" value="Tandem AAA-ATPase domain"/>
    <property type="match status" value="1"/>
</dbReference>
<dbReference type="InterPro" id="IPR059033">
    <property type="entry name" value="C144_05_dom"/>
</dbReference>
<dbReference type="Proteomes" id="UP001174691">
    <property type="component" value="Unassembled WGS sequence"/>
</dbReference>
<feature type="region of interest" description="Disordered" evidence="10">
    <location>
        <begin position="329"/>
        <end position="348"/>
    </location>
</feature>
<feature type="domain" description="Helicase C-terminal" evidence="12">
    <location>
        <begin position="828"/>
        <end position="983"/>
    </location>
</feature>
<keyword evidence="8" id="KW-0413">Isomerase</keyword>
<evidence type="ECO:0000256" key="8">
    <source>
        <dbReference type="ARBA" id="ARBA00023110"/>
    </source>
</evidence>
<gene>
    <name evidence="13" type="ORF">NKR19_g6023</name>
</gene>
<dbReference type="Pfam" id="PF00271">
    <property type="entry name" value="Helicase_C"/>
    <property type="match status" value="1"/>
</dbReference>
<dbReference type="PROSITE" id="PS00518">
    <property type="entry name" value="ZF_RING_1"/>
    <property type="match status" value="1"/>
</dbReference>
<dbReference type="GO" id="GO:0004386">
    <property type="term" value="F:helicase activity"/>
    <property type="evidence" value="ECO:0007669"/>
    <property type="project" value="UniProtKB-KW"/>
</dbReference>
<dbReference type="PROSITE" id="PS51194">
    <property type="entry name" value="HELICASE_CTER"/>
    <property type="match status" value="1"/>
</dbReference>
<dbReference type="PANTHER" id="PTHR45865">
    <property type="entry name" value="E3 UBIQUITIN-PROTEIN LIGASE SHPRH FAMILY MEMBER"/>
    <property type="match status" value="1"/>
</dbReference>
<comment type="caution">
    <text evidence="13">The sequence shown here is derived from an EMBL/GenBank/DDBJ whole genome shotgun (WGS) entry which is preliminary data.</text>
</comment>
<dbReference type="InterPro" id="IPR038718">
    <property type="entry name" value="SNF2-like_sf"/>
</dbReference>
<dbReference type="FunFam" id="3.40.50.300:FF:001870">
    <property type="entry name" value="SNF2 family helicase/ATPase, putative"/>
    <property type="match status" value="1"/>
</dbReference>
<dbReference type="InterPro" id="IPR017907">
    <property type="entry name" value="Znf_RING_CS"/>
</dbReference>
<name>A0AA38RE66_9PEZI</name>
<evidence type="ECO:0000259" key="11">
    <source>
        <dbReference type="PROSITE" id="PS50089"/>
    </source>
</evidence>
<keyword evidence="8" id="KW-0697">Rotamase</keyword>
<evidence type="ECO:0000256" key="4">
    <source>
        <dbReference type="ARBA" id="ARBA00022771"/>
    </source>
</evidence>
<keyword evidence="4 9" id="KW-0863">Zinc-finger</keyword>
<keyword evidence="3" id="KW-0547">Nucleotide-binding</keyword>
<dbReference type="SUPFAM" id="SSF52540">
    <property type="entry name" value="P-loop containing nucleoside triphosphate hydrolases"/>
    <property type="match status" value="1"/>
</dbReference>
<keyword evidence="13" id="KW-0347">Helicase</keyword>
<dbReference type="CDD" id="cd16449">
    <property type="entry name" value="RING-HC"/>
    <property type="match status" value="1"/>
</dbReference>
<dbReference type="CDD" id="cd18793">
    <property type="entry name" value="SF2_C_SNF"/>
    <property type="match status" value="1"/>
</dbReference>
<dbReference type="InterPro" id="IPR049730">
    <property type="entry name" value="SNF2/RAD54-like_C"/>
</dbReference>
<dbReference type="InterPro" id="IPR003613">
    <property type="entry name" value="Ubox_domain"/>
</dbReference>
<evidence type="ECO:0000256" key="1">
    <source>
        <dbReference type="ARBA" id="ARBA00013194"/>
    </source>
</evidence>
<dbReference type="GO" id="GO:0005524">
    <property type="term" value="F:ATP binding"/>
    <property type="evidence" value="ECO:0007669"/>
    <property type="project" value="InterPro"/>
</dbReference>
<dbReference type="InterPro" id="IPR000330">
    <property type="entry name" value="SNF2_N"/>
</dbReference>
<accession>A0AA38RE66</accession>
<dbReference type="Pfam" id="PF26021">
    <property type="entry name" value="Ferritin_C144_05"/>
    <property type="match status" value="1"/>
</dbReference>
<evidence type="ECO:0000256" key="6">
    <source>
        <dbReference type="ARBA" id="ARBA00022833"/>
    </source>
</evidence>
<dbReference type="AlphaFoldDB" id="A0AA38RE66"/>
<keyword evidence="14" id="KW-1185">Reference proteome</keyword>
<dbReference type="SMART" id="SM00504">
    <property type="entry name" value="Ubox"/>
    <property type="match status" value="1"/>
</dbReference>
<dbReference type="InterPro" id="IPR013083">
    <property type="entry name" value="Znf_RING/FYVE/PHD"/>
</dbReference>